<evidence type="ECO:0000256" key="3">
    <source>
        <dbReference type="SAM" id="MobiDB-lite"/>
    </source>
</evidence>
<feature type="region of interest" description="Disordered" evidence="3">
    <location>
        <begin position="76"/>
        <end position="101"/>
    </location>
</feature>
<sequence length="268" mass="27580">MTTTGPGAAGSERDRYAEWDAAYVLGALATEERHDYERHLRNCADCTQRVAEIAGIPGLLGLVPTAQVLESEDHAFVAPGRPGSTESPESAASPSGDDSLPRLLAAARRRRRRGRMLQAGLLVAVAAVAATVAIVLPARLAPAGVTEPAGALVTLHQVVPNPLSADVRLVAQPGGTRIDGSCSYGLPESGTGSSTGNGTAAERAYAMFVTDRNGEATQVASWLAGPGMTVPLSGTTKLAADEISSVDIRLQPRGIVLLAAEPGLESAQ</sequence>
<keyword evidence="2" id="KW-0804">Transcription</keyword>
<keyword evidence="4" id="KW-1133">Transmembrane helix</keyword>
<evidence type="ECO:0000256" key="4">
    <source>
        <dbReference type="SAM" id="Phobius"/>
    </source>
</evidence>
<dbReference type="Proteomes" id="UP001212421">
    <property type="component" value="Chromosome"/>
</dbReference>
<dbReference type="RefSeq" id="WP_281535201.1">
    <property type="nucleotide sequence ID" value="NZ_CP075584.1"/>
</dbReference>
<evidence type="ECO:0000313" key="5">
    <source>
        <dbReference type="EMBL" id="WBM80542.1"/>
    </source>
</evidence>
<dbReference type="Gene3D" id="1.10.10.1320">
    <property type="entry name" value="Anti-sigma factor, zinc-finger domain"/>
    <property type="match status" value="1"/>
</dbReference>
<evidence type="ECO:0000256" key="1">
    <source>
        <dbReference type="ARBA" id="ARBA00023015"/>
    </source>
</evidence>
<dbReference type="InterPro" id="IPR041916">
    <property type="entry name" value="Anti_sigma_zinc_sf"/>
</dbReference>
<dbReference type="EMBL" id="CP075584">
    <property type="protein sequence ID" value="WBM80542.1"/>
    <property type="molecule type" value="Genomic_DNA"/>
</dbReference>
<keyword evidence="4" id="KW-0472">Membrane</keyword>
<keyword evidence="6" id="KW-1185">Reference proteome</keyword>
<accession>A0ABY7NFJ8</accession>
<organism evidence="5 6">
    <name type="scientific">Cryobacterium breve</name>
    <dbReference type="NCBI Taxonomy" id="1259258"/>
    <lineage>
        <taxon>Bacteria</taxon>
        <taxon>Bacillati</taxon>
        <taxon>Actinomycetota</taxon>
        <taxon>Actinomycetes</taxon>
        <taxon>Micrococcales</taxon>
        <taxon>Microbacteriaceae</taxon>
        <taxon>Cryobacterium</taxon>
    </lineage>
</organism>
<feature type="transmembrane region" description="Helical" evidence="4">
    <location>
        <begin position="116"/>
        <end position="136"/>
    </location>
</feature>
<keyword evidence="1" id="KW-0805">Transcription regulation</keyword>
<feature type="compositionally biased region" description="Low complexity" evidence="3">
    <location>
        <begin position="83"/>
        <end position="101"/>
    </location>
</feature>
<gene>
    <name evidence="5" type="ORF">KIV56_03590</name>
</gene>
<proteinExistence type="predicted"/>
<evidence type="ECO:0000256" key="2">
    <source>
        <dbReference type="ARBA" id="ARBA00023163"/>
    </source>
</evidence>
<protein>
    <submittedName>
        <fullName evidence="5">Zf-HC2 domain-containing protein</fullName>
    </submittedName>
</protein>
<evidence type="ECO:0000313" key="6">
    <source>
        <dbReference type="Proteomes" id="UP001212421"/>
    </source>
</evidence>
<keyword evidence="4" id="KW-0812">Transmembrane</keyword>
<reference evidence="5 6" key="1">
    <citation type="submission" date="2021-05" db="EMBL/GenBank/DDBJ databases">
        <authorList>
            <person name="Kumar R."/>
            <person name="Kumar A."/>
            <person name="Mukhia S."/>
        </authorList>
    </citation>
    <scope>NUCLEOTIDE SEQUENCE [LARGE SCALE GENOMIC DNA]</scope>
    <source>
        <strain evidence="5 6">ERMR7:08</strain>
    </source>
</reference>
<name>A0ABY7NFJ8_9MICO</name>